<comment type="caution">
    <text evidence="3">The sequence shown here is derived from an EMBL/GenBank/DDBJ whole genome shotgun (WGS) entry which is preliminary data.</text>
</comment>
<feature type="region of interest" description="Disordered" evidence="1">
    <location>
        <begin position="57"/>
        <end position="97"/>
    </location>
</feature>
<reference evidence="3 4" key="1">
    <citation type="submission" date="2024-06" db="EMBL/GenBank/DDBJ databases">
        <title>A chromosome level genome sequence of Diviner's sage (Salvia divinorum).</title>
        <authorList>
            <person name="Ford S.A."/>
            <person name="Ro D.-K."/>
            <person name="Ness R.W."/>
            <person name="Phillips M.A."/>
        </authorList>
    </citation>
    <scope>NUCLEOTIDE SEQUENCE [LARGE SCALE GENOMIC DNA]</scope>
    <source>
        <strain evidence="3">SAF-2024a</strain>
        <tissue evidence="3">Leaf</tissue>
    </source>
</reference>
<dbReference type="Proteomes" id="UP001567538">
    <property type="component" value="Unassembled WGS sequence"/>
</dbReference>
<dbReference type="EMBL" id="JBEAFC010000011">
    <property type="protein sequence ID" value="KAL1535412.1"/>
    <property type="molecule type" value="Genomic_DNA"/>
</dbReference>
<accession>A0ABD1FUR2</accession>
<proteinExistence type="predicted"/>
<evidence type="ECO:0000256" key="1">
    <source>
        <dbReference type="SAM" id="MobiDB-lite"/>
    </source>
</evidence>
<evidence type="ECO:0000313" key="4">
    <source>
        <dbReference type="Proteomes" id="UP001567538"/>
    </source>
</evidence>
<evidence type="ECO:0008006" key="5">
    <source>
        <dbReference type="Google" id="ProtNLM"/>
    </source>
</evidence>
<keyword evidence="4" id="KW-1185">Reference proteome</keyword>
<organism evidence="3 4">
    <name type="scientific">Salvia divinorum</name>
    <name type="common">Maria pastora</name>
    <name type="synonym">Diviner's sage</name>
    <dbReference type="NCBI Taxonomy" id="28513"/>
    <lineage>
        <taxon>Eukaryota</taxon>
        <taxon>Viridiplantae</taxon>
        <taxon>Streptophyta</taxon>
        <taxon>Embryophyta</taxon>
        <taxon>Tracheophyta</taxon>
        <taxon>Spermatophyta</taxon>
        <taxon>Magnoliopsida</taxon>
        <taxon>eudicotyledons</taxon>
        <taxon>Gunneridae</taxon>
        <taxon>Pentapetalae</taxon>
        <taxon>asterids</taxon>
        <taxon>lamiids</taxon>
        <taxon>Lamiales</taxon>
        <taxon>Lamiaceae</taxon>
        <taxon>Nepetoideae</taxon>
        <taxon>Mentheae</taxon>
        <taxon>Salviinae</taxon>
        <taxon>Salvia</taxon>
        <taxon>Salvia subgen. Calosphace</taxon>
    </lineage>
</organism>
<protein>
    <recommendedName>
        <fullName evidence="5">Rapid ALkalinization Factor</fullName>
    </recommendedName>
</protein>
<gene>
    <name evidence="3" type="ORF">AAHA92_28190</name>
</gene>
<feature type="chain" id="PRO_5044847187" description="Rapid ALkalinization Factor" evidence="2">
    <location>
        <begin position="24"/>
        <end position="97"/>
    </location>
</feature>
<keyword evidence="2" id="KW-0732">Signal</keyword>
<evidence type="ECO:0000256" key="2">
    <source>
        <dbReference type="SAM" id="SignalP"/>
    </source>
</evidence>
<feature type="signal peptide" evidence="2">
    <location>
        <begin position="1"/>
        <end position="23"/>
    </location>
</feature>
<dbReference type="AlphaFoldDB" id="A0ABD1FUR2"/>
<name>A0ABD1FUR2_SALDI</name>
<evidence type="ECO:0000313" key="3">
    <source>
        <dbReference type="EMBL" id="KAL1535412.1"/>
    </source>
</evidence>
<sequence length="97" mass="10428">MSKTLAMMFSTLLVVGTFLPSLAIDISYPVIDDPNVPGPPTPENPYNRGCEIAERCRNDPPSRVANDNVIGDADDQNSLNDQDLLHAEHGAPAEAPL</sequence>